<accession>A0A918EFG1</accession>
<reference evidence="1" key="1">
    <citation type="journal article" date="2014" name="Int. J. Syst. Evol. Microbiol.">
        <title>Complete genome sequence of Corynebacterium casei LMG S-19264T (=DSM 44701T), isolated from a smear-ripened cheese.</title>
        <authorList>
            <consortium name="US DOE Joint Genome Institute (JGI-PGF)"/>
            <person name="Walter F."/>
            <person name="Albersmeier A."/>
            <person name="Kalinowski J."/>
            <person name="Ruckert C."/>
        </authorList>
    </citation>
    <scope>NUCLEOTIDE SEQUENCE</scope>
    <source>
        <strain evidence="1">JCM 3313</strain>
    </source>
</reference>
<dbReference type="RefSeq" id="WP_189225977.1">
    <property type="nucleotide sequence ID" value="NZ_BMRG01000013.1"/>
</dbReference>
<evidence type="ECO:0000313" key="2">
    <source>
        <dbReference type="Proteomes" id="UP000639606"/>
    </source>
</evidence>
<keyword evidence="2" id="KW-1185">Reference proteome</keyword>
<proteinExistence type="predicted"/>
<dbReference type="Proteomes" id="UP000639606">
    <property type="component" value="Unassembled WGS sequence"/>
</dbReference>
<name>A0A918EFG1_9PSEU</name>
<sequence>MHRPATVWFRPLAGLWQQMRSVLEAGTHPRQTKDLYLLGGMTSVVLAHGCHVVGSRDQGLVLARTAETLASAIGHPELQAWALGTRALIIDSLEQKSPIDARPLDLVEQALALAGRSSGTALVRLRTYQARFAAHAGAVEVARQAQARAMQVRDAVGAGGSDLDAVGGILHFEPAKQSALDAGIHILCRAPRLAERAATAAITAYENGPEHERSRGDLAIAQLDLATAQAACGRVDAAVDSVRPVLALDEADLIAPLVPSLRRLAAQLGHPRLRGRCAVELRDEIAEHSGVRALPAGTIPV</sequence>
<comment type="caution">
    <text evidence="1">The sequence shown here is derived from an EMBL/GenBank/DDBJ whole genome shotgun (WGS) entry which is preliminary data.</text>
</comment>
<reference evidence="1" key="2">
    <citation type="submission" date="2020-09" db="EMBL/GenBank/DDBJ databases">
        <authorList>
            <person name="Sun Q."/>
            <person name="Ohkuma M."/>
        </authorList>
    </citation>
    <scope>NUCLEOTIDE SEQUENCE</scope>
    <source>
        <strain evidence="1">JCM 3313</strain>
    </source>
</reference>
<organism evidence="1 2">
    <name type="scientific">Saccharothrix coeruleofusca</name>
    <dbReference type="NCBI Taxonomy" id="33919"/>
    <lineage>
        <taxon>Bacteria</taxon>
        <taxon>Bacillati</taxon>
        <taxon>Actinomycetota</taxon>
        <taxon>Actinomycetes</taxon>
        <taxon>Pseudonocardiales</taxon>
        <taxon>Pseudonocardiaceae</taxon>
        <taxon>Saccharothrix</taxon>
    </lineage>
</organism>
<gene>
    <name evidence="1" type="ORF">GCM10010185_52420</name>
</gene>
<dbReference type="AlphaFoldDB" id="A0A918EFG1"/>
<dbReference type="EMBL" id="BMRG01000013">
    <property type="protein sequence ID" value="GGP72604.1"/>
    <property type="molecule type" value="Genomic_DNA"/>
</dbReference>
<protein>
    <submittedName>
        <fullName evidence="1">Uncharacterized protein</fullName>
    </submittedName>
</protein>
<evidence type="ECO:0000313" key="1">
    <source>
        <dbReference type="EMBL" id="GGP72604.1"/>
    </source>
</evidence>